<sequence>MIILFKKGKSYFKKKTLTEKVPNPPDQDASSETCSTYDTPPSSPETYSKPHTPSSSSEACSTPPTSPTSPKIYSKPHTLSSSLVPTSPETYSKPHTPSSSETHSAELKTKLSPEEVSNAAQARNADIPDTPSSISETHSVPISPSSSSETRTPDTSPESPHAREGNQNDNPPRQLGPNRSISGLEPFEIEEVSRKLIKKYKGWNKEAKKRRYTRLPEHEERYEEKLERYITQLRDEELHRENVPVNRETVVANLDTFVIFLERLDALNERTAANISELFYELFNDRNSALFGEALFASNRTKKKQAVEEHIILKRYEESNPPN</sequence>
<keyword evidence="3" id="KW-1185">Reference proteome</keyword>
<feature type="region of interest" description="Disordered" evidence="1">
    <location>
        <begin position="14"/>
        <end position="182"/>
    </location>
</feature>
<name>A0A367J626_RHIAZ</name>
<dbReference type="AlphaFoldDB" id="A0A367J626"/>
<organism evidence="2 3">
    <name type="scientific">Rhizopus azygosporus</name>
    <name type="common">Rhizopus microsporus var. azygosporus</name>
    <dbReference type="NCBI Taxonomy" id="86630"/>
    <lineage>
        <taxon>Eukaryota</taxon>
        <taxon>Fungi</taxon>
        <taxon>Fungi incertae sedis</taxon>
        <taxon>Mucoromycota</taxon>
        <taxon>Mucoromycotina</taxon>
        <taxon>Mucoromycetes</taxon>
        <taxon>Mucorales</taxon>
        <taxon>Mucorineae</taxon>
        <taxon>Rhizopodaceae</taxon>
        <taxon>Rhizopus</taxon>
    </lineage>
</organism>
<feature type="compositionally biased region" description="Low complexity" evidence="1">
    <location>
        <begin position="50"/>
        <end position="63"/>
    </location>
</feature>
<feature type="compositionally biased region" description="Polar residues" evidence="1">
    <location>
        <begin position="167"/>
        <end position="181"/>
    </location>
</feature>
<accession>A0A367J626</accession>
<protein>
    <submittedName>
        <fullName evidence="2">Uncharacterized protein</fullName>
    </submittedName>
</protein>
<proteinExistence type="predicted"/>
<reference evidence="2 3" key="1">
    <citation type="journal article" date="2018" name="G3 (Bethesda)">
        <title>Phylogenetic and Phylogenomic Definition of Rhizopus Species.</title>
        <authorList>
            <person name="Gryganskyi A.P."/>
            <person name="Golan J."/>
            <person name="Dolatabadi S."/>
            <person name="Mondo S."/>
            <person name="Robb S."/>
            <person name="Idnurm A."/>
            <person name="Muszewska A."/>
            <person name="Steczkiewicz K."/>
            <person name="Masonjones S."/>
            <person name="Liao H.L."/>
            <person name="Gajdeczka M.T."/>
            <person name="Anike F."/>
            <person name="Vuek A."/>
            <person name="Anishchenko I.M."/>
            <person name="Voigt K."/>
            <person name="de Hoog G.S."/>
            <person name="Smith M.E."/>
            <person name="Heitman J."/>
            <person name="Vilgalys R."/>
            <person name="Stajich J.E."/>
        </authorList>
    </citation>
    <scope>NUCLEOTIDE SEQUENCE [LARGE SCALE GENOMIC DNA]</scope>
    <source>
        <strain evidence="2 3">CBS 357.93</strain>
    </source>
</reference>
<feature type="compositionally biased region" description="Polar residues" evidence="1">
    <location>
        <begin position="28"/>
        <end position="46"/>
    </location>
</feature>
<feature type="compositionally biased region" description="Polar residues" evidence="1">
    <location>
        <begin position="77"/>
        <end position="102"/>
    </location>
</feature>
<dbReference type="OrthoDB" id="10379501at2759"/>
<evidence type="ECO:0000313" key="3">
    <source>
        <dbReference type="Proteomes" id="UP000252139"/>
    </source>
</evidence>
<comment type="caution">
    <text evidence="2">The sequence shown here is derived from an EMBL/GenBank/DDBJ whole genome shotgun (WGS) entry which is preliminary data.</text>
</comment>
<feature type="compositionally biased region" description="Basic and acidic residues" evidence="1">
    <location>
        <begin position="103"/>
        <end position="113"/>
    </location>
</feature>
<evidence type="ECO:0000313" key="2">
    <source>
        <dbReference type="EMBL" id="RCH85402.1"/>
    </source>
</evidence>
<evidence type="ECO:0000256" key="1">
    <source>
        <dbReference type="SAM" id="MobiDB-lite"/>
    </source>
</evidence>
<gene>
    <name evidence="2" type="ORF">CU097_009142</name>
</gene>
<dbReference type="Proteomes" id="UP000252139">
    <property type="component" value="Unassembled WGS sequence"/>
</dbReference>
<dbReference type="EMBL" id="PJQL01002108">
    <property type="protein sequence ID" value="RCH85402.1"/>
    <property type="molecule type" value="Genomic_DNA"/>
</dbReference>
<feature type="compositionally biased region" description="Low complexity" evidence="1">
    <location>
        <begin position="135"/>
        <end position="159"/>
    </location>
</feature>